<dbReference type="RefSeq" id="WP_032215002.1">
    <property type="nucleotide sequence ID" value="NZ_BHZM01000025.1"/>
</dbReference>
<dbReference type="EMBL" id="VHKY01000024">
    <property type="protein sequence ID" value="TZE44136.1"/>
    <property type="molecule type" value="Genomic_DNA"/>
</dbReference>
<reference evidence="3 4" key="1">
    <citation type="submission" date="2019-06" db="EMBL/GenBank/DDBJ databases">
        <title>The presence and diversity of blaCTX-M among Escherichia coli from urban wastewater and feedlot cattle, in Alberta, Canada.</title>
        <authorList>
            <person name="Cormier A.C."/>
            <person name="Chalmer G."/>
            <person name="Cook S.R."/>
            <person name="Zaheer R."/>
            <person name="Hannon S.J."/>
            <person name="Booker C.W."/>
            <person name="Read R."/>
            <person name="Gow S.P."/>
            <person name="Mcallister T.A."/>
            <person name="Boerlin P."/>
        </authorList>
    </citation>
    <scope>NUCLEOTIDE SEQUENCE [LARGE SCALE GENOMIC DNA]</scope>
    <source>
        <strain evidence="3 4">347</strain>
    </source>
</reference>
<dbReference type="NCBIfam" id="NF033542">
    <property type="entry name" value="transpos_IS110"/>
    <property type="match status" value="1"/>
</dbReference>
<accession>A0A5D8MB13</accession>
<dbReference type="Pfam" id="PF02371">
    <property type="entry name" value="Transposase_20"/>
    <property type="match status" value="1"/>
</dbReference>
<dbReference type="PANTHER" id="PTHR33055:SF3">
    <property type="entry name" value="PUTATIVE TRANSPOSASE FOR IS117-RELATED"/>
    <property type="match status" value="1"/>
</dbReference>
<dbReference type="InterPro" id="IPR003346">
    <property type="entry name" value="Transposase_20"/>
</dbReference>
<dbReference type="GO" id="GO:0004803">
    <property type="term" value="F:transposase activity"/>
    <property type="evidence" value="ECO:0007669"/>
    <property type="project" value="InterPro"/>
</dbReference>
<evidence type="ECO:0000313" key="3">
    <source>
        <dbReference type="EMBL" id="TZE44136.1"/>
    </source>
</evidence>
<dbReference type="Pfam" id="PF01548">
    <property type="entry name" value="DEDD_Tnp_IS110"/>
    <property type="match status" value="1"/>
</dbReference>
<dbReference type="GO" id="GO:0006313">
    <property type="term" value="P:DNA transposition"/>
    <property type="evidence" value="ECO:0007669"/>
    <property type="project" value="InterPro"/>
</dbReference>
<protein>
    <submittedName>
        <fullName evidence="3">IS110 family transposase</fullName>
    </submittedName>
</protein>
<dbReference type="GO" id="GO:0003677">
    <property type="term" value="F:DNA binding"/>
    <property type="evidence" value="ECO:0007669"/>
    <property type="project" value="InterPro"/>
</dbReference>
<feature type="domain" description="Transposase IS110-like N-terminal" evidence="1">
    <location>
        <begin position="6"/>
        <end position="149"/>
    </location>
</feature>
<evidence type="ECO:0000259" key="1">
    <source>
        <dbReference type="Pfam" id="PF01548"/>
    </source>
</evidence>
<dbReference type="PANTHER" id="PTHR33055">
    <property type="entry name" value="TRANSPOSASE FOR INSERTION SEQUENCE ELEMENT IS1111A"/>
    <property type="match status" value="1"/>
</dbReference>
<organism evidence="3 4">
    <name type="scientific">Escherichia coli</name>
    <dbReference type="NCBI Taxonomy" id="562"/>
    <lineage>
        <taxon>Bacteria</taxon>
        <taxon>Pseudomonadati</taxon>
        <taxon>Pseudomonadota</taxon>
        <taxon>Gammaproteobacteria</taxon>
        <taxon>Enterobacterales</taxon>
        <taxon>Enterobacteriaceae</taxon>
        <taxon>Escherichia</taxon>
    </lineage>
</organism>
<dbReference type="Proteomes" id="UP000324120">
    <property type="component" value="Unassembled WGS sequence"/>
</dbReference>
<feature type="domain" description="Transposase IS116/IS110/IS902 C-terminal" evidence="2">
    <location>
        <begin position="212"/>
        <end position="289"/>
    </location>
</feature>
<dbReference type="InterPro" id="IPR047650">
    <property type="entry name" value="Transpos_IS110"/>
</dbReference>
<gene>
    <name evidence="3" type="ORF">FKO60_21625</name>
</gene>
<dbReference type="InterPro" id="IPR002525">
    <property type="entry name" value="Transp_IS110-like_N"/>
</dbReference>
<dbReference type="AlphaFoldDB" id="A0A5D8MB13"/>
<evidence type="ECO:0000259" key="2">
    <source>
        <dbReference type="Pfam" id="PF02371"/>
    </source>
</evidence>
<name>A0A5D8MB13_ECOLX</name>
<proteinExistence type="predicted"/>
<evidence type="ECO:0000313" key="4">
    <source>
        <dbReference type="Proteomes" id="UP000324120"/>
    </source>
</evidence>
<comment type="caution">
    <text evidence="3">The sequence shown here is derived from an EMBL/GenBank/DDBJ whole genome shotgun (WGS) entry which is preliminary data.</text>
</comment>
<sequence>MTITTIGIDLAKNVFAVHGVDQNGKTVLVKSRVIRAALPGLIAGLPLCVIGMEACSGAHYWARLFRQYGNEPRLMAAKFVSPYRMAGKSGKNDAADAQAICEAVRRPHMRFVPVKDESRQAMQCLHRPRQGFIEEKIATYNRLRGLISEFGVIAPQGTDALRHIVSAQKNSLPLQVQQCVDDLLEHVDRIEANITEYDQILPRIAKTDHRSQRLMKLKGVGPTTTCALVACIGNAHDFKNGRQLAAWLGLIPSQYSSGRKSKPGRITKAGDSYLRTLLVQGARSVLIGAEKRTDSFSRWVCSLVERRGYWRAVVAIAAKNARLCWASLHYGDDFRLYSAS</sequence>